<evidence type="ECO:0000313" key="2">
    <source>
        <dbReference type="Proteomes" id="UP001056120"/>
    </source>
</evidence>
<gene>
    <name evidence="1" type="ORF">L1987_69324</name>
</gene>
<sequence length="99" mass="11230">MAPNIPENPDHRRRHSFGEDELPYLQEKKQGIFIDDDDDDDAAGSIDSEVLGHGKSYLANLNGPVKAYRKNRRKGILGWFKLKKPDHLSGLSPHTNHEN</sequence>
<organism evidence="1 2">
    <name type="scientific">Smallanthus sonchifolius</name>
    <dbReference type="NCBI Taxonomy" id="185202"/>
    <lineage>
        <taxon>Eukaryota</taxon>
        <taxon>Viridiplantae</taxon>
        <taxon>Streptophyta</taxon>
        <taxon>Embryophyta</taxon>
        <taxon>Tracheophyta</taxon>
        <taxon>Spermatophyta</taxon>
        <taxon>Magnoliopsida</taxon>
        <taxon>eudicotyledons</taxon>
        <taxon>Gunneridae</taxon>
        <taxon>Pentapetalae</taxon>
        <taxon>asterids</taxon>
        <taxon>campanulids</taxon>
        <taxon>Asterales</taxon>
        <taxon>Asteraceae</taxon>
        <taxon>Asteroideae</taxon>
        <taxon>Heliantheae alliance</taxon>
        <taxon>Millerieae</taxon>
        <taxon>Smallanthus</taxon>
    </lineage>
</organism>
<name>A0ACB9B517_9ASTR</name>
<comment type="caution">
    <text evidence="1">The sequence shown here is derived from an EMBL/GenBank/DDBJ whole genome shotgun (WGS) entry which is preliminary data.</text>
</comment>
<protein>
    <submittedName>
        <fullName evidence="1">Uncharacterized protein</fullName>
    </submittedName>
</protein>
<proteinExistence type="predicted"/>
<reference evidence="1 2" key="2">
    <citation type="journal article" date="2022" name="Mol. Ecol. Resour.">
        <title>The genomes of chicory, endive, great burdock and yacon provide insights into Asteraceae paleo-polyploidization history and plant inulin production.</title>
        <authorList>
            <person name="Fan W."/>
            <person name="Wang S."/>
            <person name="Wang H."/>
            <person name="Wang A."/>
            <person name="Jiang F."/>
            <person name="Liu H."/>
            <person name="Zhao H."/>
            <person name="Xu D."/>
            <person name="Zhang Y."/>
        </authorList>
    </citation>
    <scope>NUCLEOTIDE SEQUENCE [LARGE SCALE GENOMIC DNA]</scope>
    <source>
        <strain evidence="2">cv. Yunnan</strain>
        <tissue evidence="1">Leaves</tissue>
    </source>
</reference>
<reference evidence="2" key="1">
    <citation type="journal article" date="2022" name="Mol. Ecol. Resour.">
        <title>The genomes of chicory, endive, great burdock and yacon provide insights into Asteraceae palaeo-polyploidization history and plant inulin production.</title>
        <authorList>
            <person name="Fan W."/>
            <person name="Wang S."/>
            <person name="Wang H."/>
            <person name="Wang A."/>
            <person name="Jiang F."/>
            <person name="Liu H."/>
            <person name="Zhao H."/>
            <person name="Xu D."/>
            <person name="Zhang Y."/>
        </authorList>
    </citation>
    <scope>NUCLEOTIDE SEQUENCE [LARGE SCALE GENOMIC DNA]</scope>
    <source>
        <strain evidence="2">cv. Yunnan</strain>
    </source>
</reference>
<keyword evidence="2" id="KW-1185">Reference proteome</keyword>
<dbReference type="EMBL" id="CM042040">
    <property type="protein sequence ID" value="KAI3717599.1"/>
    <property type="molecule type" value="Genomic_DNA"/>
</dbReference>
<dbReference type="Proteomes" id="UP001056120">
    <property type="component" value="Linkage Group LG23"/>
</dbReference>
<evidence type="ECO:0000313" key="1">
    <source>
        <dbReference type="EMBL" id="KAI3717599.1"/>
    </source>
</evidence>
<accession>A0ACB9B517</accession>